<dbReference type="Proteomes" id="UP001152622">
    <property type="component" value="Chromosome 5"/>
</dbReference>
<dbReference type="EMBL" id="JAINUF010000005">
    <property type="protein sequence ID" value="KAJ8360004.1"/>
    <property type="molecule type" value="Genomic_DNA"/>
</dbReference>
<dbReference type="AlphaFoldDB" id="A0A9Q1FJB6"/>
<feature type="region of interest" description="Disordered" evidence="1">
    <location>
        <begin position="58"/>
        <end position="96"/>
    </location>
</feature>
<evidence type="ECO:0000313" key="3">
    <source>
        <dbReference type="Proteomes" id="UP001152622"/>
    </source>
</evidence>
<organism evidence="2 3">
    <name type="scientific">Synaphobranchus kaupii</name>
    <name type="common">Kaup's arrowtooth eel</name>
    <dbReference type="NCBI Taxonomy" id="118154"/>
    <lineage>
        <taxon>Eukaryota</taxon>
        <taxon>Metazoa</taxon>
        <taxon>Chordata</taxon>
        <taxon>Craniata</taxon>
        <taxon>Vertebrata</taxon>
        <taxon>Euteleostomi</taxon>
        <taxon>Actinopterygii</taxon>
        <taxon>Neopterygii</taxon>
        <taxon>Teleostei</taxon>
        <taxon>Anguilliformes</taxon>
        <taxon>Synaphobranchidae</taxon>
        <taxon>Synaphobranchus</taxon>
    </lineage>
</organism>
<evidence type="ECO:0000313" key="2">
    <source>
        <dbReference type="EMBL" id="KAJ8360004.1"/>
    </source>
</evidence>
<accession>A0A9Q1FJB6</accession>
<comment type="caution">
    <text evidence="2">The sequence shown here is derived from an EMBL/GenBank/DDBJ whole genome shotgun (WGS) entry which is preliminary data.</text>
</comment>
<gene>
    <name evidence="2" type="ORF">SKAU_G00165290</name>
</gene>
<feature type="compositionally biased region" description="Basic and acidic residues" evidence="1">
    <location>
        <begin position="60"/>
        <end position="69"/>
    </location>
</feature>
<evidence type="ECO:0000256" key="1">
    <source>
        <dbReference type="SAM" id="MobiDB-lite"/>
    </source>
</evidence>
<keyword evidence="3" id="KW-1185">Reference proteome</keyword>
<proteinExistence type="predicted"/>
<name>A0A9Q1FJB6_SYNKA</name>
<protein>
    <submittedName>
        <fullName evidence="2">Uncharacterized protein</fullName>
    </submittedName>
</protein>
<reference evidence="2" key="1">
    <citation type="journal article" date="2023" name="Science">
        <title>Genome structures resolve the early diversification of teleost fishes.</title>
        <authorList>
            <person name="Parey E."/>
            <person name="Louis A."/>
            <person name="Montfort J."/>
            <person name="Bouchez O."/>
            <person name="Roques C."/>
            <person name="Iampietro C."/>
            <person name="Lluch J."/>
            <person name="Castinel A."/>
            <person name="Donnadieu C."/>
            <person name="Desvignes T."/>
            <person name="Floi Bucao C."/>
            <person name="Jouanno E."/>
            <person name="Wen M."/>
            <person name="Mejri S."/>
            <person name="Dirks R."/>
            <person name="Jansen H."/>
            <person name="Henkel C."/>
            <person name="Chen W.J."/>
            <person name="Zahm M."/>
            <person name="Cabau C."/>
            <person name="Klopp C."/>
            <person name="Thompson A.W."/>
            <person name="Robinson-Rechavi M."/>
            <person name="Braasch I."/>
            <person name="Lecointre G."/>
            <person name="Bobe J."/>
            <person name="Postlethwait J.H."/>
            <person name="Berthelot C."/>
            <person name="Roest Crollius H."/>
            <person name="Guiguen Y."/>
        </authorList>
    </citation>
    <scope>NUCLEOTIDE SEQUENCE</scope>
    <source>
        <tissue evidence="2">Blood</tissue>
    </source>
</reference>
<sequence length="119" mass="13175">MYTGQRHNKRVIINSHNSYHPRPRRTENNAEVPKIFPFHTVSSPPLPHSERVLLSATDGSAERWQEAADRSGAAPLGKSMRVDDSAKGAEVGVQRRTSGELGGLRLSTAFERMQGKIRA</sequence>